<reference evidence="2 3" key="1">
    <citation type="journal article" date="2021" name="MBio">
        <title>A New Model Trypanosomatid, Novymonas esmeraldas: Genomic Perception of Its 'Candidatus Pandoraea novymonadis' Endosymbiont.</title>
        <authorList>
            <person name="Zakharova A."/>
            <person name="Saura A."/>
            <person name="Butenko A."/>
            <person name="Podesvova L."/>
            <person name="Warmusova S."/>
            <person name="Kostygov A.Y."/>
            <person name="Nenarokova A."/>
            <person name="Lukes J."/>
            <person name="Opperdoes F.R."/>
            <person name="Yurchenko V."/>
        </authorList>
    </citation>
    <scope>NUCLEOTIDE SEQUENCE [LARGE SCALE GENOMIC DNA]</scope>
    <source>
        <strain evidence="2 3">E262AT.01</strain>
    </source>
</reference>
<protein>
    <submittedName>
        <fullName evidence="2">Uncharacterized protein</fullName>
    </submittedName>
</protein>
<evidence type="ECO:0000256" key="1">
    <source>
        <dbReference type="SAM" id="Phobius"/>
    </source>
</evidence>
<sequence length="209" mass="22348">MVDRVNWVTLYLTYAAIMTALILCSVLSPIQVRTVGRRTLHVYGVCLVYHTPPSTWLEKSAGDDAASSSSEAVVERSVRITTPLTHMPTSTLARCMTAYLIFAAVCLLSCVALVVSLFVQLLPIERSRVGAVVTRAVTVLVPLAALLCFVMAAVLGLQTQLYSDVAAGFYTEARDGGPVGKLRSGFSSAAAAAIIGLIVVLLSPVFWKR</sequence>
<keyword evidence="1" id="KW-1133">Transmembrane helix</keyword>
<dbReference type="AlphaFoldDB" id="A0AAW0ERE0"/>
<comment type="caution">
    <text evidence="2">The sequence shown here is derived from an EMBL/GenBank/DDBJ whole genome shotgun (WGS) entry which is preliminary data.</text>
</comment>
<name>A0AAW0ERE0_9TRYP</name>
<keyword evidence="3" id="KW-1185">Reference proteome</keyword>
<feature type="transmembrane region" description="Helical" evidence="1">
    <location>
        <begin position="7"/>
        <end position="30"/>
    </location>
</feature>
<feature type="transmembrane region" description="Helical" evidence="1">
    <location>
        <begin position="186"/>
        <end position="207"/>
    </location>
</feature>
<keyword evidence="1" id="KW-0472">Membrane</keyword>
<keyword evidence="1" id="KW-0812">Transmembrane</keyword>
<feature type="transmembrane region" description="Helical" evidence="1">
    <location>
        <begin position="136"/>
        <end position="157"/>
    </location>
</feature>
<accession>A0AAW0ERE0</accession>
<proteinExistence type="predicted"/>
<evidence type="ECO:0000313" key="2">
    <source>
        <dbReference type="EMBL" id="KAK7195719.1"/>
    </source>
</evidence>
<organism evidence="2 3">
    <name type="scientific">Novymonas esmeraldas</name>
    <dbReference type="NCBI Taxonomy" id="1808958"/>
    <lineage>
        <taxon>Eukaryota</taxon>
        <taxon>Discoba</taxon>
        <taxon>Euglenozoa</taxon>
        <taxon>Kinetoplastea</taxon>
        <taxon>Metakinetoplastina</taxon>
        <taxon>Trypanosomatida</taxon>
        <taxon>Trypanosomatidae</taxon>
        <taxon>Novymonas</taxon>
    </lineage>
</organism>
<gene>
    <name evidence="2" type="ORF">NESM_000502200</name>
</gene>
<evidence type="ECO:0000313" key="3">
    <source>
        <dbReference type="Proteomes" id="UP001430356"/>
    </source>
</evidence>
<feature type="transmembrane region" description="Helical" evidence="1">
    <location>
        <begin position="98"/>
        <end position="124"/>
    </location>
</feature>
<dbReference type="EMBL" id="JAECZO010000060">
    <property type="protein sequence ID" value="KAK7195719.1"/>
    <property type="molecule type" value="Genomic_DNA"/>
</dbReference>
<dbReference type="Proteomes" id="UP001430356">
    <property type="component" value="Unassembled WGS sequence"/>
</dbReference>